<dbReference type="Pfam" id="PF25272">
    <property type="entry name" value="VERL_C"/>
    <property type="match status" value="1"/>
</dbReference>
<dbReference type="PROSITE" id="PS51034">
    <property type="entry name" value="ZP_2"/>
    <property type="match status" value="1"/>
</dbReference>
<reference evidence="2" key="1">
    <citation type="submission" date="2022-03" db="EMBL/GenBank/DDBJ databases">
        <authorList>
            <person name="Martin C."/>
        </authorList>
    </citation>
    <scope>NUCLEOTIDE SEQUENCE</scope>
</reference>
<sequence length="418" mass="44748">GNKTVTCHFHLQDTMGKHCWVLSSIGFVLAVLVQRTFGVAPIVTTDDFAVACGTEGPGNIYGPIEVTLTVPDAATVENYTVYVFTDSPSSDCEFNKDSTTTSIANPSVSFTSSFSYYWDAESLPGPSYPSEGVCGVEAVNSSHVTMKVMVVEGVLFTAEDKVFNIVCEYQPASTGIASVKVDNEPLESTDNIEATGTPNVLDRNYALTMHTDASGDTVASPIIIGTHVNLRVTMAGADGGEGADGDENAIRVDSCIATDDAVTNTVNLITNRCRDLSTEVIWKHNYNARDRIGFFTDNTGELSESPAFEMFAITGGNAKNIVSFTCDVEVCRDLADCQGDNCPSKRRKRDFLHLTGVDRYRRSSATTGHVFLSTSVMIHDGADGKDPQSVSSVASVSTHSLLALISGMVIGTIWSSMK</sequence>
<evidence type="ECO:0000313" key="3">
    <source>
        <dbReference type="Proteomes" id="UP000749559"/>
    </source>
</evidence>
<evidence type="ECO:0000313" key="2">
    <source>
        <dbReference type="EMBL" id="CAH1776667.1"/>
    </source>
</evidence>
<evidence type="ECO:0000259" key="1">
    <source>
        <dbReference type="PROSITE" id="PS51034"/>
    </source>
</evidence>
<protein>
    <recommendedName>
        <fullName evidence="1">ZP domain-containing protein</fullName>
    </recommendedName>
</protein>
<dbReference type="InterPro" id="IPR001507">
    <property type="entry name" value="ZP_dom"/>
</dbReference>
<organism evidence="2 3">
    <name type="scientific">Owenia fusiformis</name>
    <name type="common">Polychaete worm</name>
    <dbReference type="NCBI Taxonomy" id="6347"/>
    <lineage>
        <taxon>Eukaryota</taxon>
        <taxon>Metazoa</taxon>
        <taxon>Spiralia</taxon>
        <taxon>Lophotrochozoa</taxon>
        <taxon>Annelida</taxon>
        <taxon>Polychaeta</taxon>
        <taxon>Sedentaria</taxon>
        <taxon>Canalipalpata</taxon>
        <taxon>Sabellida</taxon>
        <taxon>Oweniida</taxon>
        <taxon>Oweniidae</taxon>
        <taxon>Owenia</taxon>
    </lineage>
</organism>
<dbReference type="Proteomes" id="UP000749559">
    <property type="component" value="Unassembled WGS sequence"/>
</dbReference>
<dbReference type="AlphaFoldDB" id="A0A8S4N898"/>
<dbReference type="EMBL" id="CAIIXF020000002">
    <property type="protein sequence ID" value="CAH1776667.1"/>
    <property type="molecule type" value="Genomic_DNA"/>
</dbReference>
<gene>
    <name evidence="2" type="ORF">OFUS_LOCUS3822</name>
</gene>
<proteinExistence type="predicted"/>
<feature type="non-terminal residue" evidence="2">
    <location>
        <position position="1"/>
    </location>
</feature>
<feature type="domain" description="ZP" evidence="1">
    <location>
        <begin position="51"/>
        <end position="349"/>
    </location>
</feature>
<dbReference type="SMART" id="SM00241">
    <property type="entry name" value="ZP"/>
    <property type="match status" value="1"/>
</dbReference>
<comment type="caution">
    <text evidence="2">The sequence shown here is derived from an EMBL/GenBank/DDBJ whole genome shotgun (WGS) entry which is preliminary data.</text>
</comment>
<keyword evidence="3" id="KW-1185">Reference proteome</keyword>
<accession>A0A8S4N898</accession>
<dbReference type="InterPro" id="IPR057371">
    <property type="entry name" value="VERL_C"/>
</dbReference>
<name>A0A8S4N898_OWEFU</name>